<dbReference type="EMBL" id="UFQS01000563">
    <property type="protein sequence ID" value="SSX04979.1"/>
    <property type="molecule type" value="Genomic_DNA"/>
</dbReference>
<evidence type="ECO:0000256" key="4">
    <source>
        <dbReference type="ARBA" id="ARBA00022771"/>
    </source>
</evidence>
<dbReference type="InterPro" id="IPR036236">
    <property type="entry name" value="Znf_C2H2_sf"/>
</dbReference>
<dbReference type="PROSITE" id="PS00028">
    <property type="entry name" value="ZINC_FINGER_C2H2_1"/>
    <property type="match status" value="2"/>
</dbReference>
<dbReference type="Gene3D" id="3.30.160.60">
    <property type="entry name" value="Classic Zinc Finger"/>
    <property type="match status" value="2"/>
</dbReference>
<dbReference type="VEuPathDB" id="VectorBase:CSON012223"/>
<keyword evidence="2" id="KW-0479">Metal-binding</keyword>
<organism evidence="11">
    <name type="scientific">Culicoides sonorensis</name>
    <name type="common">Biting midge</name>
    <dbReference type="NCBI Taxonomy" id="179676"/>
    <lineage>
        <taxon>Eukaryota</taxon>
        <taxon>Metazoa</taxon>
        <taxon>Ecdysozoa</taxon>
        <taxon>Arthropoda</taxon>
        <taxon>Hexapoda</taxon>
        <taxon>Insecta</taxon>
        <taxon>Pterygota</taxon>
        <taxon>Neoptera</taxon>
        <taxon>Endopterygota</taxon>
        <taxon>Diptera</taxon>
        <taxon>Nematocera</taxon>
        <taxon>Chironomoidea</taxon>
        <taxon>Ceratopogonidae</taxon>
        <taxon>Ceratopogoninae</taxon>
        <taxon>Culicoides</taxon>
        <taxon>Monoculicoides</taxon>
    </lineage>
</organism>
<evidence type="ECO:0000256" key="1">
    <source>
        <dbReference type="ARBA" id="ARBA00004123"/>
    </source>
</evidence>
<proteinExistence type="inferred from homology"/>
<evidence type="ECO:0000256" key="5">
    <source>
        <dbReference type="ARBA" id="ARBA00022833"/>
    </source>
</evidence>
<evidence type="ECO:0000256" key="9">
    <source>
        <dbReference type="PROSITE-ProRule" id="PRU00042"/>
    </source>
</evidence>
<dbReference type="PANTHER" id="PTHR24388">
    <property type="entry name" value="ZINC FINGER PROTEIN"/>
    <property type="match status" value="1"/>
</dbReference>
<dbReference type="InterPro" id="IPR013087">
    <property type="entry name" value="Znf_C2H2_type"/>
</dbReference>
<dbReference type="Pfam" id="PF00096">
    <property type="entry name" value="zf-C2H2"/>
    <property type="match status" value="1"/>
</dbReference>
<feature type="domain" description="C2H2-type" evidence="10">
    <location>
        <begin position="207"/>
        <end position="236"/>
    </location>
</feature>
<dbReference type="InterPro" id="IPR050527">
    <property type="entry name" value="Snail/Krueppel_Znf"/>
</dbReference>
<dbReference type="PANTHER" id="PTHR24388:SF54">
    <property type="entry name" value="PROTEIN ESCARGOT"/>
    <property type="match status" value="1"/>
</dbReference>
<feature type="domain" description="C2H2-type" evidence="10">
    <location>
        <begin position="179"/>
        <end position="206"/>
    </location>
</feature>
<sequence length="269" mass="32509">MHKRSIFSNRFDTAKRELDLKWLSAFRESKLFPKMGEYPIHNDFKQFNFNKPNKKRLLNHNEWYDSDKISITDRYLLEQKLNVDLMERSERESVKLFISDTIQPIESEFKLKPIKKQRNLAKFCKSKVHNFDKIQELEEILKVELLEETLNEIDLHKLLEQPMKNNETQLKINSSDGKYLCFYCDKRFERSWILSNHMSLHTGARPYICPKCPRSFADRSNLRAHQRSKNHHDWKFSCTQCSMSFHSNTLLKRHNIHSCRRYLRKCKKH</sequence>
<evidence type="ECO:0000256" key="6">
    <source>
        <dbReference type="ARBA" id="ARBA00023125"/>
    </source>
</evidence>
<dbReference type="GO" id="GO:0000978">
    <property type="term" value="F:RNA polymerase II cis-regulatory region sequence-specific DNA binding"/>
    <property type="evidence" value="ECO:0007669"/>
    <property type="project" value="TreeGrafter"/>
</dbReference>
<keyword evidence="7" id="KW-0539">Nucleus</keyword>
<dbReference type="GO" id="GO:0008270">
    <property type="term" value="F:zinc ion binding"/>
    <property type="evidence" value="ECO:0007669"/>
    <property type="project" value="UniProtKB-KW"/>
</dbReference>
<comment type="similarity">
    <text evidence="8">Belongs to the snail C2H2-type zinc-finger protein family.</text>
</comment>
<reference evidence="11" key="1">
    <citation type="submission" date="2018-04" db="EMBL/GenBank/DDBJ databases">
        <authorList>
            <person name="Go L.Y."/>
            <person name="Mitchell J.A."/>
        </authorList>
    </citation>
    <scope>NUCLEOTIDE SEQUENCE</scope>
    <source>
        <tissue evidence="11">Whole organism</tissue>
    </source>
</reference>
<comment type="subcellular location">
    <subcellularLocation>
        <location evidence="1">Nucleus</location>
    </subcellularLocation>
</comment>
<accession>A0A336KKG5</accession>
<protein>
    <submittedName>
        <fullName evidence="11">CSON012223 protein</fullName>
    </submittedName>
</protein>
<evidence type="ECO:0000256" key="2">
    <source>
        <dbReference type="ARBA" id="ARBA00022723"/>
    </source>
</evidence>
<dbReference type="EMBL" id="UFQT01000563">
    <property type="protein sequence ID" value="SSX25341.1"/>
    <property type="molecule type" value="Genomic_DNA"/>
</dbReference>
<dbReference type="AlphaFoldDB" id="A0A336KKG5"/>
<evidence type="ECO:0000256" key="8">
    <source>
        <dbReference type="ARBA" id="ARBA00037948"/>
    </source>
</evidence>
<dbReference type="PROSITE" id="PS50157">
    <property type="entry name" value="ZINC_FINGER_C2H2_2"/>
    <property type="match status" value="2"/>
</dbReference>
<dbReference type="OMA" id="HHSWSHK"/>
<evidence type="ECO:0000256" key="3">
    <source>
        <dbReference type="ARBA" id="ARBA00022737"/>
    </source>
</evidence>
<evidence type="ECO:0000259" key="10">
    <source>
        <dbReference type="PROSITE" id="PS50157"/>
    </source>
</evidence>
<keyword evidence="4 9" id="KW-0863">Zinc-finger</keyword>
<reference evidence="12" key="2">
    <citation type="submission" date="2018-07" db="EMBL/GenBank/DDBJ databases">
        <authorList>
            <person name="Quirk P.G."/>
            <person name="Krulwich T.A."/>
        </authorList>
    </citation>
    <scope>NUCLEOTIDE SEQUENCE</scope>
</reference>
<keyword evidence="6" id="KW-0238">DNA-binding</keyword>
<gene>
    <name evidence="11" type="primary">CSON012223</name>
</gene>
<name>A0A336KKG5_CULSO</name>
<evidence type="ECO:0000313" key="11">
    <source>
        <dbReference type="EMBL" id="SSX04979.1"/>
    </source>
</evidence>
<evidence type="ECO:0000313" key="12">
    <source>
        <dbReference type="EMBL" id="SSX25341.1"/>
    </source>
</evidence>
<dbReference type="SUPFAM" id="SSF57667">
    <property type="entry name" value="beta-beta-alpha zinc fingers"/>
    <property type="match status" value="1"/>
</dbReference>
<keyword evidence="3" id="KW-0677">Repeat</keyword>
<dbReference type="FunFam" id="3.30.160.60:FF:002343">
    <property type="entry name" value="Zinc finger protein 33A"/>
    <property type="match status" value="1"/>
</dbReference>
<dbReference type="SMART" id="SM00355">
    <property type="entry name" value="ZnF_C2H2"/>
    <property type="match status" value="3"/>
</dbReference>
<dbReference type="GO" id="GO:0005634">
    <property type="term" value="C:nucleus"/>
    <property type="evidence" value="ECO:0007669"/>
    <property type="project" value="UniProtKB-SubCell"/>
</dbReference>
<evidence type="ECO:0000256" key="7">
    <source>
        <dbReference type="ARBA" id="ARBA00023242"/>
    </source>
</evidence>
<keyword evidence="5" id="KW-0862">Zinc</keyword>
<dbReference type="GO" id="GO:0000981">
    <property type="term" value="F:DNA-binding transcription factor activity, RNA polymerase II-specific"/>
    <property type="evidence" value="ECO:0007669"/>
    <property type="project" value="TreeGrafter"/>
</dbReference>